<comment type="caution">
    <text evidence="2">The sequence shown here is derived from an EMBL/GenBank/DDBJ whole genome shotgun (WGS) entry which is preliminary data.</text>
</comment>
<reference evidence="2" key="2">
    <citation type="journal article" date="2021" name="Sci. Rep.">
        <title>The distribution of antibiotic resistance genes in chicken gut microbiota commensals.</title>
        <authorList>
            <person name="Juricova H."/>
            <person name="Matiasovicova J."/>
            <person name="Kubasova T."/>
            <person name="Cejkova D."/>
            <person name="Rychlik I."/>
        </authorList>
    </citation>
    <scope>NUCLEOTIDE SEQUENCE</scope>
    <source>
        <strain evidence="2">An559</strain>
    </source>
</reference>
<sequence>MTDILMRRLQNEDWPQVRSLWMEAFADSEDVTNAFLQEIRLEETGFGAFTMTGALVSMMFLIPAELYVQDQIAPCRYVYAVATAKNERNKGLMRRLHAFAATEAKAAGATALLLVPAEKSLFSLYQTLGYRTRFFLGEQQVVCTYNDAVTLAPCSPEQFLCMREELIHSHAISFDFSHEFRSMRYPLMKKTGASFWMVQGTVPQGYLCTEQRAEECVVLETNLVGQSLSDACGALAKQIGCRRILVVGTTGKVTPYGMILPFFSSKSEKIPFFIDAYMNLMLN</sequence>
<name>A0A938X651_9FIRM</name>
<evidence type="ECO:0000313" key="2">
    <source>
        <dbReference type="EMBL" id="MBM6920570.1"/>
    </source>
</evidence>
<dbReference type="PROSITE" id="PS51186">
    <property type="entry name" value="GNAT"/>
    <property type="match status" value="1"/>
</dbReference>
<dbReference type="EMBL" id="JACJKY010000006">
    <property type="protein sequence ID" value="MBM6920570.1"/>
    <property type="molecule type" value="Genomic_DNA"/>
</dbReference>
<dbReference type="InterPro" id="IPR016181">
    <property type="entry name" value="Acyl_CoA_acyltransferase"/>
</dbReference>
<proteinExistence type="predicted"/>
<evidence type="ECO:0000259" key="1">
    <source>
        <dbReference type="PROSITE" id="PS51186"/>
    </source>
</evidence>
<keyword evidence="3" id="KW-1185">Reference proteome</keyword>
<accession>A0A938X651</accession>
<dbReference type="SUPFAM" id="SSF55729">
    <property type="entry name" value="Acyl-CoA N-acyltransferases (Nat)"/>
    <property type="match status" value="1"/>
</dbReference>
<gene>
    <name evidence="2" type="ORF">H6A12_05290</name>
</gene>
<reference evidence="2" key="1">
    <citation type="submission" date="2020-08" db="EMBL/GenBank/DDBJ databases">
        <authorList>
            <person name="Cejkova D."/>
            <person name="Kubasova T."/>
            <person name="Jahodarova E."/>
            <person name="Rychlik I."/>
        </authorList>
    </citation>
    <scope>NUCLEOTIDE SEQUENCE</scope>
    <source>
        <strain evidence="2">An559</strain>
    </source>
</reference>
<dbReference type="Pfam" id="PF13527">
    <property type="entry name" value="Acetyltransf_9"/>
    <property type="match status" value="1"/>
</dbReference>
<dbReference type="GO" id="GO:0016747">
    <property type="term" value="F:acyltransferase activity, transferring groups other than amino-acyl groups"/>
    <property type="evidence" value="ECO:0007669"/>
    <property type="project" value="InterPro"/>
</dbReference>
<dbReference type="InterPro" id="IPR000182">
    <property type="entry name" value="GNAT_dom"/>
</dbReference>
<dbReference type="AlphaFoldDB" id="A0A938X651"/>
<feature type="domain" description="N-acetyltransferase" evidence="1">
    <location>
        <begin position="4"/>
        <end position="152"/>
    </location>
</feature>
<organism evidence="2 3">
    <name type="scientific">Merdimmobilis hominis</name>
    <dbReference type="NCBI Taxonomy" id="2897707"/>
    <lineage>
        <taxon>Bacteria</taxon>
        <taxon>Bacillati</taxon>
        <taxon>Bacillota</taxon>
        <taxon>Clostridia</taxon>
        <taxon>Eubacteriales</taxon>
        <taxon>Oscillospiraceae</taxon>
        <taxon>Merdimmobilis</taxon>
    </lineage>
</organism>
<evidence type="ECO:0000313" key="3">
    <source>
        <dbReference type="Proteomes" id="UP000774750"/>
    </source>
</evidence>
<dbReference type="Proteomes" id="UP000774750">
    <property type="component" value="Unassembled WGS sequence"/>
</dbReference>
<protein>
    <submittedName>
        <fullName evidence="2">GNAT family N-acetyltransferase</fullName>
    </submittedName>
</protein>
<dbReference type="RefSeq" id="WP_204445580.1">
    <property type="nucleotide sequence ID" value="NZ_JACJKY010000006.1"/>
</dbReference>
<dbReference type="Gene3D" id="3.40.630.30">
    <property type="match status" value="1"/>
</dbReference>